<evidence type="ECO:0000256" key="2">
    <source>
        <dbReference type="SAM" id="Phobius"/>
    </source>
</evidence>
<keyword evidence="2" id="KW-1133">Transmembrane helix</keyword>
<proteinExistence type="predicted"/>
<organism evidence="3 4">
    <name type="scientific">Gossypium raimondii</name>
    <name type="common">Peruvian cotton</name>
    <name type="synonym">Gossypium klotzschianum subsp. raimondii</name>
    <dbReference type="NCBI Taxonomy" id="29730"/>
    <lineage>
        <taxon>Eukaryota</taxon>
        <taxon>Viridiplantae</taxon>
        <taxon>Streptophyta</taxon>
        <taxon>Embryophyta</taxon>
        <taxon>Tracheophyta</taxon>
        <taxon>Spermatophyta</taxon>
        <taxon>Magnoliopsida</taxon>
        <taxon>eudicotyledons</taxon>
        <taxon>Gunneridae</taxon>
        <taxon>Pentapetalae</taxon>
        <taxon>rosids</taxon>
        <taxon>malvids</taxon>
        <taxon>Malvales</taxon>
        <taxon>Malvaceae</taxon>
        <taxon>Malvoideae</taxon>
        <taxon>Gossypium</taxon>
    </lineage>
</organism>
<dbReference type="EMBL" id="JABEZZ010000003">
    <property type="protein sequence ID" value="MBA0582176.1"/>
    <property type="molecule type" value="Genomic_DNA"/>
</dbReference>
<dbReference type="PANTHER" id="PTHR36804">
    <property type="entry name" value="OSJNBA0013K16.11 PROTEIN"/>
    <property type="match status" value="1"/>
</dbReference>
<evidence type="ECO:0000313" key="4">
    <source>
        <dbReference type="Proteomes" id="UP000593578"/>
    </source>
</evidence>
<keyword evidence="2" id="KW-0812">Transmembrane</keyword>
<dbReference type="Proteomes" id="UP000593578">
    <property type="component" value="Unassembled WGS sequence"/>
</dbReference>
<feature type="compositionally biased region" description="Basic and acidic residues" evidence="1">
    <location>
        <begin position="259"/>
        <end position="294"/>
    </location>
</feature>
<dbReference type="PANTHER" id="PTHR36804:SF1">
    <property type="entry name" value="OS04G0585600 PROTEIN"/>
    <property type="match status" value="1"/>
</dbReference>
<name>A0A7J8NZ58_GOSRA</name>
<feature type="transmembrane region" description="Helical" evidence="2">
    <location>
        <begin position="166"/>
        <end position="188"/>
    </location>
</feature>
<sequence length="321" mass="36104">ESNWQKHPTSGQDLKSLSTSRFFHLSPFPKSPAFSTSHSFFHLSQPTKRKGGRHTPHSSANVCGCNHPTMICLYLSQPYSASSFSLIPSLIPSSIPKFKPAFHCFPKTHKKKKKINRGICRAEFSPDAPLAAAIGACMLSSLLLPAADTGEEDGGSSIIDAGDTRFAAMGIISFIPYFNWLSWVFAWLDTGKRRYAVYSVVYLVPYLRSNFSLSPEDSWLPIASILFCIVHVQLEASIRNGDLQGFQIFSEAAKHLSSRSREEDEHFKGYNEPEVKKREHRNLPDAEEHSRNEIPHWGIPKRPSQHHEQVNDLEDDGKSEH</sequence>
<protein>
    <submittedName>
        <fullName evidence="3">Uncharacterized protein</fullName>
    </submittedName>
</protein>
<reference evidence="3 4" key="1">
    <citation type="journal article" date="2019" name="Genome Biol. Evol.">
        <title>Insights into the evolution of the New World diploid cottons (Gossypium, subgenus Houzingenia) based on genome sequencing.</title>
        <authorList>
            <person name="Grover C.E."/>
            <person name="Arick M.A. 2nd"/>
            <person name="Thrash A."/>
            <person name="Conover J.L."/>
            <person name="Sanders W.S."/>
            <person name="Peterson D.G."/>
            <person name="Frelichowski J.E."/>
            <person name="Scheffler J.A."/>
            <person name="Scheffler B.E."/>
            <person name="Wendel J.F."/>
        </authorList>
    </citation>
    <scope>NUCLEOTIDE SEQUENCE [LARGE SCALE GENOMIC DNA]</scope>
    <source>
        <strain evidence="3">8</strain>
        <tissue evidence="3">Leaf</tissue>
    </source>
</reference>
<keyword evidence="2" id="KW-0472">Membrane</keyword>
<feature type="transmembrane region" description="Helical" evidence="2">
    <location>
        <begin position="128"/>
        <end position="146"/>
    </location>
</feature>
<evidence type="ECO:0000256" key="1">
    <source>
        <dbReference type="SAM" id="MobiDB-lite"/>
    </source>
</evidence>
<dbReference type="AlphaFoldDB" id="A0A7J8NZ58"/>
<feature type="compositionally biased region" description="Basic and acidic residues" evidence="1">
    <location>
        <begin position="305"/>
        <end position="321"/>
    </location>
</feature>
<feature type="non-terminal residue" evidence="3">
    <location>
        <position position="321"/>
    </location>
</feature>
<gene>
    <name evidence="3" type="ORF">Gorai_024327</name>
</gene>
<evidence type="ECO:0000313" key="3">
    <source>
        <dbReference type="EMBL" id="MBA0582176.1"/>
    </source>
</evidence>
<feature type="region of interest" description="Disordered" evidence="1">
    <location>
        <begin position="259"/>
        <end position="321"/>
    </location>
</feature>
<accession>A0A7J8NZ58</accession>
<comment type="caution">
    <text evidence="3">The sequence shown here is derived from an EMBL/GenBank/DDBJ whole genome shotgun (WGS) entry which is preliminary data.</text>
</comment>